<protein>
    <submittedName>
        <fullName evidence="3">Uncharacterized protein</fullName>
    </submittedName>
</protein>
<accession>A0A936YZT0</accession>
<feature type="coiled-coil region" evidence="1">
    <location>
        <begin position="57"/>
        <end position="105"/>
    </location>
</feature>
<sequence length="249" mass="27436">MATKNKPIPPGFRPKAESAANKGSWKESPLVVATAAVSGKLTATIAVFLQVVLPTREAELKNEITELTKAQTRVQAKLDEKDSELKSVQANLVATKARADSLQAELRVALTSQLFNANDPYPNGLRAVRVGERIDAVPKMYPKATIDRSTNGVLVLKDYHPTFSTVSFFFDESDANRQITHIAFEIKKGPDYASEFLQRKLRDALGEPRSGVKPDQFGWVRAGGAGTFKADAYSYLIAKDGVTPQWWRQ</sequence>
<reference evidence="3 4" key="1">
    <citation type="journal article" date="2017" name="Int. J. Syst. Evol. Microbiol.">
        <title>Ramlibacter monticola sp. nov., isolated from forest soil.</title>
        <authorList>
            <person name="Chaudhary D.K."/>
            <person name="Kim J."/>
        </authorList>
    </citation>
    <scope>NUCLEOTIDE SEQUENCE [LARGE SCALE GENOMIC DNA]</scope>
    <source>
        <strain evidence="3 4">KACC 19175</strain>
    </source>
</reference>
<dbReference type="AlphaFoldDB" id="A0A936YZT0"/>
<evidence type="ECO:0000256" key="2">
    <source>
        <dbReference type="SAM" id="MobiDB-lite"/>
    </source>
</evidence>
<evidence type="ECO:0000256" key="1">
    <source>
        <dbReference type="SAM" id="Coils"/>
    </source>
</evidence>
<organism evidence="3 4">
    <name type="scientific">Ramlibacter monticola</name>
    <dbReference type="NCBI Taxonomy" id="1926872"/>
    <lineage>
        <taxon>Bacteria</taxon>
        <taxon>Pseudomonadati</taxon>
        <taxon>Pseudomonadota</taxon>
        <taxon>Betaproteobacteria</taxon>
        <taxon>Burkholderiales</taxon>
        <taxon>Comamonadaceae</taxon>
        <taxon>Ramlibacter</taxon>
    </lineage>
</organism>
<proteinExistence type="predicted"/>
<gene>
    <name evidence="3" type="ORF">JJ685_10625</name>
</gene>
<keyword evidence="4" id="KW-1185">Reference proteome</keyword>
<name>A0A936YZT0_9BURK</name>
<comment type="caution">
    <text evidence="3">The sequence shown here is derived from an EMBL/GenBank/DDBJ whole genome shotgun (WGS) entry which is preliminary data.</text>
</comment>
<dbReference type="EMBL" id="JAEQNE010000002">
    <property type="protein sequence ID" value="MBL0391589.1"/>
    <property type="molecule type" value="Genomic_DNA"/>
</dbReference>
<keyword evidence="1" id="KW-0175">Coiled coil</keyword>
<evidence type="ECO:0000313" key="3">
    <source>
        <dbReference type="EMBL" id="MBL0391589.1"/>
    </source>
</evidence>
<feature type="region of interest" description="Disordered" evidence="2">
    <location>
        <begin position="1"/>
        <end position="24"/>
    </location>
</feature>
<evidence type="ECO:0000313" key="4">
    <source>
        <dbReference type="Proteomes" id="UP000599109"/>
    </source>
</evidence>
<dbReference type="Proteomes" id="UP000599109">
    <property type="component" value="Unassembled WGS sequence"/>
</dbReference>
<dbReference type="RefSeq" id="WP_201674208.1">
    <property type="nucleotide sequence ID" value="NZ_JAEQNE010000002.1"/>
</dbReference>